<evidence type="ECO:0000256" key="1">
    <source>
        <dbReference type="SAM" id="MobiDB-lite"/>
    </source>
</evidence>
<sequence>MAHHVLRRPASVALFAALAAVSNPIPAQADPTDLPYGPDTCIQGYVWREARTGDTVCVTPAVRTRTAQENATAADRRDPNGGAYGPNTCLQGFVWREAFDGDVVCVTPDIRDQTRADNAAAASRKQANAPKSDPNGPNFIIWVAPDCSVVLDGAGPGRDTLNVGYQVQNLGPGTVDRLVPVRVSLDSGASVNYNSSLGGGPDGRAQNYAQMTVDSSFYQRDNRVTITADPDNQYAERVESDNSAVVLIPRQPRPANSMIDLKCQVA</sequence>
<organism evidence="3 4">
    <name type="scientific">Mycolicibacterium brisbanense</name>
    <dbReference type="NCBI Taxonomy" id="146020"/>
    <lineage>
        <taxon>Bacteria</taxon>
        <taxon>Bacillati</taxon>
        <taxon>Actinomycetota</taxon>
        <taxon>Actinomycetes</taxon>
        <taxon>Mycobacteriales</taxon>
        <taxon>Mycobacteriaceae</taxon>
        <taxon>Mycolicibacterium</taxon>
    </lineage>
</organism>
<feature type="chain" id="PRO_5007148506" evidence="2">
    <location>
        <begin position="30"/>
        <end position="266"/>
    </location>
</feature>
<comment type="caution">
    <text evidence="3">The sequence shown here is derived from an EMBL/GenBank/DDBJ whole genome shotgun (WGS) entry which is preliminary data.</text>
</comment>
<reference evidence="4" key="1">
    <citation type="journal article" date="2016" name="Genome Announc.">
        <title>Draft Genome Sequences of Five Rapidly Growing Mycobacterium Species, M. thermoresistibile, M. fortuitum subsp. acetamidolyticum, M. canariasense, M. brisbanense, and M. novocastrense.</title>
        <authorList>
            <person name="Katahira K."/>
            <person name="Ogura Y."/>
            <person name="Gotoh Y."/>
            <person name="Hayashi T."/>
        </authorList>
    </citation>
    <scope>NUCLEOTIDE SEQUENCE [LARGE SCALE GENOMIC DNA]</scope>
    <source>
        <strain evidence="4">JCM15654</strain>
    </source>
</reference>
<dbReference type="STRING" id="146020.RMCB_1985"/>
<name>A0A117I545_9MYCO</name>
<keyword evidence="2" id="KW-0732">Signal</keyword>
<accession>A0A117I545</accession>
<evidence type="ECO:0000313" key="3">
    <source>
        <dbReference type="EMBL" id="GAS87889.1"/>
    </source>
</evidence>
<dbReference type="Proteomes" id="UP000069620">
    <property type="component" value="Unassembled WGS sequence"/>
</dbReference>
<protein>
    <submittedName>
        <fullName evidence="3">Membrane protein</fullName>
    </submittedName>
</protein>
<gene>
    <name evidence="3" type="ORF">RMCB_1985</name>
</gene>
<proteinExistence type="predicted"/>
<dbReference type="InterPro" id="IPR013783">
    <property type="entry name" value="Ig-like_fold"/>
</dbReference>
<dbReference type="RefSeq" id="WP_234792061.1">
    <property type="nucleotide sequence ID" value="NZ_BCSX01000020.1"/>
</dbReference>
<evidence type="ECO:0000313" key="4">
    <source>
        <dbReference type="Proteomes" id="UP000069620"/>
    </source>
</evidence>
<feature type="compositionally biased region" description="Low complexity" evidence="1">
    <location>
        <begin position="116"/>
        <end position="129"/>
    </location>
</feature>
<feature type="region of interest" description="Disordered" evidence="1">
    <location>
        <begin position="116"/>
        <end position="135"/>
    </location>
</feature>
<reference evidence="4" key="2">
    <citation type="submission" date="2016-02" db="EMBL/GenBank/DDBJ databases">
        <title>Draft genome sequence of five rapidly growing Mycobacterium species.</title>
        <authorList>
            <person name="Katahira K."/>
            <person name="Gotou Y."/>
            <person name="Iida K."/>
            <person name="Ogura Y."/>
            <person name="Hayashi T."/>
        </authorList>
    </citation>
    <scope>NUCLEOTIDE SEQUENCE [LARGE SCALE GENOMIC DNA]</scope>
    <source>
        <strain evidence="4">JCM15654</strain>
    </source>
</reference>
<dbReference type="EMBL" id="BCSX01000020">
    <property type="protein sequence ID" value="GAS87889.1"/>
    <property type="molecule type" value="Genomic_DNA"/>
</dbReference>
<dbReference type="Gene3D" id="2.60.40.10">
    <property type="entry name" value="Immunoglobulins"/>
    <property type="match status" value="1"/>
</dbReference>
<keyword evidence="4" id="KW-1185">Reference proteome</keyword>
<feature type="signal peptide" evidence="2">
    <location>
        <begin position="1"/>
        <end position="29"/>
    </location>
</feature>
<dbReference type="AlphaFoldDB" id="A0A117I545"/>
<dbReference type="GO" id="GO:0005975">
    <property type="term" value="P:carbohydrate metabolic process"/>
    <property type="evidence" value="ECO:0007669"/>
    <property type="project" value="UniProtKB-ARBA"/>
</dbReference>
<evidence type="ECO:0000256" key="2">
    <source>
        <dbReference type="SAM" id="SignalP"/>
    </source>
</evidence>